<evidence type="ECO:0000313" key="11">
    <source>
        <dbReference type="Proteomes" id="UP000662986"/>
    </source>
</evidence>
<feature type="domain" description="Glucose-6-phosphate dehydrogenase NAD-binding" evidence="8">
    <location>
        <begin position="79"/>
        <end position="258"/>
    </location>
</feature>
<reference evidence="10 11" key="2">
    <citation type="journal article" date="2022" name="Arch. Microbiol.">
        <title>Rhodococcus pseudokoreensis sp. nov. isolated from the rhizosphere of young M26 apple rootstocks.</title>
        <authorList>
            <person name="Kampfer P."/>
            <person name="Glaeser S.P."/>
            <person name="Blom J."/>
            <person name="Wolf J."/>
            <person name="Benning S."/>
            <person name="Schloter M."/>
            <person name="Neumann-Schaal M."/>
        </authorList>
    </citation>
    <scope>NUCLEOTIDE SEQUENCE [LARGE SCALE GENOMIC DNA]</scope>
    <source>
        <strain evidence="10 11">R79</strain>
    </source>
</reference>
<proteinExistence type="inferred from homology"/>
<dbReference type="EMBL" id="CP070619">
    <property type="protein sequence ID" value="QSE92211.1"/>
    <property type="molecule type" value="Genomic_DNA"/>
</dbReference>
<dbReference type="Pfam" id="PF02781">
    <property type="entry name" value="G6PD_C"/>
    <property type="match status" value="1"/>
</dbReference>
<dbReference type="HAMAP" id="MF_00966">
    <property type="entry name" value="G6PD"/>
    <property type="match status" value="1"/>
</dbReference>
<accession>A0A974ZVN4</accession>
<reference evidence="10 11" key="1">
    <citation type="journal article" date="2021" name="Microbiol. Resour. Announc.">
        <title>Complete Genome Sequences of Two Rhodococcus sp. Strains with Large and Linear Chromosomes, Isolated from Apple Rhizosphere.</title>
        <authorList>
            <person name="Benning S."/>
            <person name="Brugnone N."/>
            <person name="Siani R."/>
            <person name="Kublik S."/>
            <person name="Schloter M."/>
            <person name="Rad V."/>
        </authorList>
    </citation>
    <scope>NUCLEOTIDE SEQUENCE [LARGE SCALE GENOMIC DNA]</scope>
    <source>
        <strain evidence="10 11">R79</strain>
    </source>
</reference>
<protein>
    <recommendedName>
        <fullName evidence="7">Glucose-6-phosphate 1-dehydrogenase</fullName>
        <shortName evidence="7">G6PD</shortName>
        <ecNumber evidence="7">1.1.1.49</ecNumber>
    </recommendedName>
</protein>
<keyword evidence="5 7" id="KW-0560">Oxidoreductase</keyword>
<feature type="binding site" evidence="7">
    <location>
        <position position="116"/>
    </location>
    <ligand>
        <name>NADP(+)</name>
        <dbReference type="ChEBI" id="CHEBI:58349"/>
    </ligand>
</feature>
<evidence type="ECO:0000256" key="4">
    <source>
        <dbReference type="ARBA" id="ARBA00022857"/>
    </source>
</evidence>
<dbReference type="GO" id="GO:0004345">
    <property type="term" value="F:glucose-6-phosphate dehydrogenase activity"/>
    <property type="evidence" value="ECO:0007669"/>
    <property type="project" value="UniProtKB-EC"/>
</dbReference>
<evidence type="ECO:0000256" key="3">
    <source>
        <dbReference type="ARBA" id="ARBA00022526"/>
    </source>
</evidence>
<keyword evidence="6 7" id="KW-0119">Carbohydrate metabolism</keyword>
<feature type="binding site" evidence="7">
    <location>
        <position position="287"/>
    </location>
    <ligand>
        <name>substrate</name>
    </ligand>
</feature>
<comment type="similarity">
    <text evidence="2 7">Belongs to the glucose-6-phosphate dehydrogenase family.</text>
</comment>
<dbReference type="InterPro" id="IPR036291">
    <property type="entry name" value="NAD(P)-bd_dom_sf"/>
</dbReference>
<dbReference type="PANTHER" id="PTHR23429">
    <property type="entry name" value="GLUCOSE-6-PHOSPHATE 1-DEHYDROGENASE G6PD"/>
    <property type="match status" value="1"/>
</dbReference>
<dbReference type="NCBIfam" id="TIGR00871">
    <property type="entry name" value="zwf"/>
    <property type="match status" value="1"/>
</dbReference>
<evidence type="ECO:0000256" key="7">
    <source>
        <dbReference type="HAMAP-Rule" id="MF_00966"/>
    </source>
</evidence>
<evidence type="ECO:0000256" key="5">
    <source>
        <dbReference type="ARBA" id="ARBA00023002"/>
    </source>
</evidence>
<dbReference type="SUPFAM" id="SSF55347">
    <property type="entry name" value="Glyceraldehyde-3-phosphate dehydrogenase-like, C-terminal domain"/>
    <property type="match status" value="1"/>
</dbReference>
<keyword evidence="4 7" id="KW-0521">NADP</keyword>
<evidence type="ECO:0000256" key="6">
    <source>
        <dbReference type="ARBA" id="ARBA00023277"/>
    </source>
</evidence>
<feature type="binding site" evidence="7">
    <location>
        <position position="219"/>
    </location>
    <ligand>
        <name>NADP(+)</name>
        <dbReference type="ChEBI" id="CHEBI:58349"/>
    </ligand>
</feature>
<feature type="binding site" evidence="7">
    <location>
        <position position="409"/>
    </location>
    <ligand>
        <name>substrate</name>
    </ligand>
</feature>
<dbReference type="PIRSF" id="PIRSF000110">
    <property type="entry name" value="G6PD"/>
    <property type="match status" value="1"/>
</dbReference>
<dbReference type="Pfam" id="PF00479">
    <property type="entry name" value="G6PD_N"/>
    <property type="match status" value="1"/>
</dbReference>
<dbReference type="PANTHER" id="PTHR23429:SF0">
    <property type="entry name" value="GLUCOSE-6-PHOSPHATE 1-DEHYDROGENASE"/>
    <property type="match status" value="1"/>
</dbReference>
<sequence length="554" mass="59657">MGSRYWSPGQVLSRLAAPTLIADALSECACRGANVRSAAEVTVSEVQQSVPLASEVGGRVGGELVIGDIGPVADLSSLVIFGITGDLARKKLVPAIYDLAHCGQLPAGFDLVGFARDTSRSEPVLRESVIAHARRPFDPAVWQALTQRIHLVEGSFDDPGAFTRLASLLTVLDQRRGKPDNYAFYLSVPPSAFATVCGQLAVVGLNRPTHGWRRVVVEKPFGHDLPSSRALEVVLAQHFPPSSIYRIDHYLGKETVQNILALRFANGMFEPLWNNRHIDHVQITMAESVGVTGRAGYYDGVGAARDVIQNHLLQLLALIAMEEPVGFDADSIAAEKVKILSATELLGPLDETSARGQYGPGIDDTVLVPGLTEEDGFPADSATETFAALTVGITTRRWAGVPFYIRTGKRLARRTTEIAVTFTPPAHGSPAARAAGVSNVLVFRVQPDDGIELHIGAKRPGGGMQIQPVSLGMDFRSVFDPAPEAYERLIGDVLRGDGTLFPRRAEVEHSWRIIDPLLQHWATHGGPDTYPAGTSGPASADDILSRSGRVWRTL</sequence>
<feature type="active site" description="Proton acceptor" evidence="7">
    <location>
        <position position="311"/>
    </location>
</feature>
<name>A0A974ZVN4_9NOCA</name>
<keyword evidence="11" id="KW-1185">Reference proteome</keyword>
<evidence type="ECO:0000256" key="2">
    <source>
        <dbReference type="ARBA" id="ARBA00009975"/>
    </source>
</evidence>
<evidence type="ECO:0000259" key="9">
    <source>
        <dbReference type="Pfam" id="PF02781"/>
    </source>
</evidence>
<feature type="binding site" evidence="7">
    <location>
        <position position="253"/>
    </location>
    <ligand>
        <name>substrate</name>
    </ligand>
</feature>
<dbReference type="InterPro" id="IPR022675">
    <property type="entry name" value="G6P_DH_C"/>
</dbReference>
<dbReference type="SUPFAM" id="SSF51735">
    <property type="entry name" value="NAD(P)-binding Rossmann-fold domains"/>
    <property type="match status" value="1"/>
</dbReference>
<comment type="catalytic activity">
    <reaction evidence="7">
        <text>D-glucose 6-phosphate + NADP(+) = 6-phospho-D-glucono-1,5-lactone + NADPH + H(+)</text>
        <dbReference type="Rhea" id="RHEA:15841"/>
        <dbReference type="ChEBI" id="CHEBI:15378"/>
        <dbReference type="ChEBI" id="CHEBI:57783"/>
        <dbReference type="ChEBI" id="CHEBI:57955"/>
        <dbReference type="ChEBI" id="CHEBI:58349"/>
        <dbReference type="ChEBI" id="CHEBI:61548"/>
        <dbReference type="EC" id="1.1.1.49"/>
    </reaction>
</comment>
<dbReference type="Gene3D" id="3.30.360.10">
    <property type="entry name" value="Dihydrodipicolinate Reductase, domain 2"/>
    <property type="match status" value="1"/>
</dbReference>
<dbReference type="PROSITE" id="PS00069">
    <property type="entry name" value="G6P_DEHYDROGENASE"/>
    <property type="match status" value="1"/>
</dbReference>
<gene>
    <name evidence="7" type="primary">zwf</name>
    <name evidence="10" type="ORF">JWS13_28035</name>
</gene>
<dbReference type="InterPro" id="IPR001282">
    <property type="entry name" value="G6P_DH"/>
</dbReference>
<comment type="caution">
    <text evidence="7">Lacks conserved residue(s) required for the propagation of feature annotation.</text>
</comment>
<feature type="domain" description="Glucose-6-phosphate dehydrogenase C-terminal" evidence="9">
    <location>
        <begin position="260"/>
        <end position="552"/>
    </location>
</feature>
<dbReference type="EC" id="1.1.1.49" evidence="7"/>
<evidence type="ECO:0000313" key="10">
    <source>
        <dbReference type="EMBL" id="QSE92211.1"/>
    </source>
</evidence>
<organism evidence="10 11">
    <name type="scientific">Rhodococcus pseudokoreensis</name>
    <dbReference type="NCBI Taxonomy" id="2811421"/>
    <lineage>
        <taxon>Bacteria</taxon>
        <taxon>Bacillati</taxon>
        <taxon>Actinomycetota</taxon>
        <taxon>Actinomycetes</taxon>
        <taxon>Mycobacteriales</taxon>
        <taxon>Nocardiaceae</taxon>
        <taxon>Rhodococcus</taxon>
    </lineage>
</organism>
<dbReference type="Gene3D" id="3.40.50.720">
    <property type="entry name" value="NAD(P)-binding Rossmann-like Domain"/>
    <property type="match status" value="1"/>
</dbReference>
<dbReference type="InterPro" id="IPR019796">
    <property type="entry name" value="G6P_DH_AS"/>
</dbReference>
<comment type="pathway">
    <text evidence="1 7">Carbohydrate degradation; pentose phosphate pathway; D-ribulose 5-phosphate from D-glucose 6-phosphate (oxidative stage): step 1/3.</text>
</comment>
<keyword evidence="3 7" id="KW-0313">Glucose metabolism</keyword>
<dbReference type="PRINTS" id="PR00079">
    <property type="entry name" value="G6PDHDRGNASE"/>
</dbReference>
<feature type="binding site" evidence="7">
    <location>
        <position position="306"/>
    </location>
    <ligand>
        <name>substrate</name>
    </ligand>
</feature>
<dbReference type="Proteomes" id="UP000662986">
    <property type="component" value="Chromosome"/>
</dbReference>
<dbReference type="InterPro" id="IPR022674">
    <property type="entry name" value="G6P_DH_NAD-bd"/>
</dbReference>
<feature type="binding site" evidence="7">
    <location>
        <position position="249"/>
    </location>
    <ligand>
        <name>substrate</name>
    </ligand>
</feature>
<comment type="function">
    <text evidence="7">Catalyzes the oxidation of glucose 6-phosphate to 6-phosphogluconolactone.</text>
</comment>
<evidence type="ECO:0000259" key="8">
    <source>
        <dbReference type="Pfam" id="PF00479"/>
    </source>
</evidence>
<evidence type="ECO:0000256" key="1">
    <source>
        <dbReference type="ARBA" id="ARBA00004937"/>
    </source>
</evidence>